<proteinExistence type="predicted"/>
<evidence type="ECO:0000313" key="2">
    <source>
        <dbReference type="EMBL" id="KZP34575.1"/>
    </source>
</evidence>
<keyword evidence="3" id="KW-1185">Reference proteome</keyword>
<protein>
    <submittedName>
        <fullName evidence="2">Uncharacterized protein</fullName>
    </submittedName>
</protein>
<evidence type="ECO:0000313" key="3">
    <source>
        <dbReference type="Proteomes" id="UP000076532"/>
    </source>
</evidence>
<organism evidence="2 3">
    <name type="scientific">Athelia psychrophila</name>
    <dbReference type="NCBI Taxonomy" id="1759441"/>
    <lineage>
        <taxon>Eukaryota</taxon>
        <taxon>Fungi</taxon>
        <taxon>Dikarya</taxon>
        <taxon>Basidiomycota</taxon>
        <taxon>Agaricomycotina</taxon>
        <taxon>Agaricomycetes</taxon>
        <taxon>Agaricomycetidae</taxon>
        <taxon>Atheliales</taxon>
        <taxon>Atheliaceae</taxon>
        <taxon>Athelia</taxon>
    </lineage>
</organism>
<reference evidence="2 3" key="1">
    <citation type="journal article" date="2016" name="Mol. Biol. Evol.">
        <title>Comparative Genomics of Early-Diverging Mushroom-Forming Fungi Provides Insights into the Origins of Lignocellulose Decay Capabilities.</title>
        <authorList>
            <person name="Nagy L.G."/>
            <person name="Riley R."/>
            <person name="Tritt A."/>
            <person name="Adam C."/>
            <person name="Daum C."/>
            <person name="Floudas D."/>
            <person name="Sun H."/>
            <person name="Yadav J.S."/>
            <person name="Pangilinan J."/>
            <person name="Larsson K.H."/>
            <person name="Matsuura K."/>
            <person name="Barry K."/>
            <person name="Labutti K."/>
            <person name="Kuo R."/>
            <person name="Ohm R.A."/>
            <person name="Bhattacharya S.S."/>
            <person name="Shirouzu T."/>
            <person name="Yoshinaga Y."/>
            <person name="Martin F.M."/>
            <person name="Grigoriev I.V."/>
            <person name="Hibbett D.S."/>
        </authorList>
    </citation>
    <scope>NUCLEOTIDE SEQUENCE [LARGE SCALE GENOMIC DNA]</scope>
    <source>
        <strain evidence="2 3">CBS 109695</strain>
    </source>
</reference>
<dbReference type="Proteomes" id="UP000076532">
    <property type="component" value="Unassembled WGS sequence"/>
</dbReference>
<accession>A0A166XA33</accession>
<sequence>MPHKLRRFSVTPIISGKGEGLGTWERWPFRQMVYTESYSRGDVDGAKKPVRTDGPFVHYEPPSGASSSSIAVESSEQPTSAKRCCPNPPTPRHQTPSWRPSPAATAVRSDQEALTIAALVLESGMFTWVTEDLWGRFDGNVGLIRSGFQDIREQVLNIHFRLPLNQVS</sequence>
<dbReference type="EMBL" id="KV417480">
    <property type="protein sequence ID" value="KZP34575.1"/>
    <property type="molecule type" value="Genomic_DNA"/>
</dbReference>
<gene>
    <name evidence="2" type="ORF">FIBSPDRAFT_881089</name>
</gene>
<evidence type="ECO:0000256" key="1">
    <source>
        <dbReference type="SAM" id="MobiDB-lite"/>
    </source>
</evidence>
<feature type="compositionally biased region" description="Low complexity" evidence="1">
    <location>
        <begin position="63"/>
        <end position="76"/>
    </location>
</feature>
<dbReference type="AlphaFoldDB" id="A0A166XA33"/>
<feature type="compositionally biased region" description="Basic and acidic residues" evidence="1">
    <location>
        <begin position="39"/>
        <end position="51"/>
    </location>
</feature>
<name>A0A166XA33_9AGAM</name>
<feature type="region of interest" description="Disordered" evidence="1">
    <location>
        <begin position="38"/>
        <end position="102"/>
    </location>
</feature>